<dbReference type="AlphaFoldDB" id="A0A6N8CLE3"/>
<evidence type="ECO:0000313" key="2">
    <source>
        <dbReference type="EMBL" id="MTT30734.1"/>
    </source>
</evidence>
<protein>
    <submittedName>
        <fullName evidence="2">Uncharacterized protein</fullName>
    </submittedName>
</protein>
<keyword evidence="1" id="KW-0472">Membrane</keyword>
<organism evidence="2 3">
    <name type="scientific">Terrilactibacillus tamarindi</name>
    <dbReference type="NCBI Taxonomy" id="2599694"/>
    <lineage>
        <taxon>Bacteria</taxon>
        <taxon>Bacillati</taxon>
        <taxon>Bacillota</taxon>
        <taxon>Bacilli</taxon>
        <taxon>Bacillales</taxon>
        <taxon>Bacillaceae</taxon>
        <taxon>Terrilactibacillus</taxon>
    </lineage>
</organism>
<dbReference type="RefSeq" id="WP_155216205.1">
    <property type="nucleotide sequence ID" value="NZ_WNHB01000002.1"/>
</dbReference>
<evidence type="ECO:0000313" key="3">
    <source>
        <dbReference type="Proteomes" id="UP000440978"/>
    </source>
</evidence>
<dbReference type="OrthoDB" id="9901200at2"/>
<dbReference type="Proteomes" id="UP000440978">
    <property type="component" value="Unassembled WGS sequence"/>
</dbReference>
<feature type="transmembrane region" description="Helical" evidence="1">
    <location>
        <begin position="7"/>
        <end position="26"/>
    </location>
</feature>
<evidence type="ECO:0000256" key="1">
    <source>
        <dbReference type="SAM" id="Phobius"/>
    </source>
</evidence>
<dbReference type="EMBL" id="WNHB01000002">
    <property type="protein sequence ID" value="MTT30734.1"/>
    <property type="molecule type" value="Genomic_DNA"/>
</dbReference>
<keyword evidence="1" id="KW-1133">Transmembrane helix</keyword>
<sequence length="60" mass="6863">MSPNQKRTFKAIASVIFIASSIAYMINDKFHYSLITLVIGFLFCISALFQKNVKNYAKKK</sequence>
<name>A0A6N8CLE3_9BACI</name>
<keyword evidence="3" id="KW-1185">Reference proteome</keyword>
<proteinExistence type="predicted"/>
<feature type="transmembrane region" description="Helical" evidence="1">
    <location>
        <begin position="32"/>
        <end position="50"/>
    </location>
</feature>
<reference evidence="2 3" key="1">
    <citation type="submission" date="2019-11" db="EMBL/GenBank/DDBJ databases">
        <title>Terrilactibacillus tamarindus sp. nov. BCM23-1 isolated from bark of Tamarindus indica.</title>
        <authorList>
            <person name="Kingkaew E."/>
            <person name="Tanasupawat S."/>
        </authorList>
    </citation>
    <scope>NUCLEOTIDE SEQUENCE [LARGE SCALE GENOMIC DNA]</scope>
    <source>
        <strain evidence="2 3">BCM23-1</strain>
    </source>
</reference>
<keyword evidence="1" id="KW-0812">Transmembrane</keyword>
<gene>
    <name evidence="2" type="ORF">GMB86_01735</name>
</gene>
<comment type="caution">
    <text evidence="2">The sequence shown here is derived from an EMBL/GenBank/DDBJ whole genome shotgun (WGS) entry which is preliminary data.</text>
</comment>
<accession>A0A6N8CLE3</accession>